<keyword evidence="1" id="KW-1133">Transmembrane helix</keyword>
<sequence length="64" mass="7503">MNKLRKRKFNTYYWTCVVVAVCMLIFSKIEWERILAGLMGSIFIPFYGLDERGAFAFPDGDEDE</sequence>
<accession>A0A8S5MH03</accession>
<evidence type="ECO:0000313" key="2">
    <source>
        <dbReference type="EMBL" id="DAD81327.1"/>
    </source>
</evidence>
<organism evidence="2">
    <name type="scientific">Siphoviridae sp. ctHl62</name>
    <dbReference type="NCBI Taxonomy" id="2826235"/>
    <lineage>
        <taxon>Viruses</taxon>
        <taxon>Duplodnaviria</taxon>
        <taxon>Heunggongvirae</taxon>
        <taxon>Uroviricota</taxon>
        <taxon>Caudoviricetes</taxon>
    </lineage>
</organism>
<keyword evidence="1" id="KW-0812">Transmembrane</keyword>
<protein>
    <submittedName>
        <fullName evidence="2">Uncharacterized protein</fullName>
    </submittedName>
</protein>
<evidence type="ECO:0000256" key="1">
    <source>
        <dbReference type="SAM" id="Phobius"/>
    </source>
</evidence>
<feature type="transmembrane region" description="Helical" evidence="1">
    <location>
        <begin position="12"/>
        <end position="29"/>
    </location>
</feature>
<reference evidence="2" key="1">
    <citation type="journal article" date="2021" name="Proc. Natl. Acad. Sci. U.S.A.">
        <title>A Catalog of Tens of Thousands of Viruses from Human Metagenomes Reveals Hidden Associations with Chronic Diseases.</title>
        <authorList>
            <person name="Tisza M.J."/>
            <person name="Buck C.B."/>
        </authorList>
    </citation>
    <scope>NUCLEOTIDE SEQUENCE</scope>
    <source>
        <strain evidence="2">CtHl62</strain>
    </source>
</reference>
<proteinExistence type="predicted"/>
<dbReference type="EMBL" id="BK014899">
    <property type="protein sequence ID" value="DAD81327.1"/>
    <property type="molecule type" value="Genomic_DNA"/>
</dbReference>
<keyword evidence="1" id="KW-0472">Membrane</keyword>
<name>A0A8S5MH03_9CAUD</name>